<keyword evidence="1" id="KW-0472">Membrane</keyword>
<evidence type="ECO:0000313" key="2">
    <source>
        <dbReference type="EMBL" id="ORZ17028.1"/>
    </source>
</evidence>
<evidence type="ECO:0000313" key="3">
    <source>
        <dbReference type="Proteomes" id="UP000193560"/>
    </source>
</evidence>
<dbReference type="OrthoDB" id="2405215at2759"/>
<organism evidence="2 3">
    <name type="scientific">Absidia repens</name>
    <dbReference type="NCBI Taxonomy" id="90262"/>
    <lineage>
        <taxon>Eukaryota</taxon>
        <taxon>Fungi</taxon>
        <taxon>Fungi incertae sedis</taxon>
        <taxon>Mucoromycota</taxon>
        <taxon>Mucoromycotina</taxon>
        <taxon>Mucoromycetes</taxon>
        <taxon>Mucorales</taxon>
        <taxon>Cunninghamellaceae</taxon>
        <taxon>Absidia</taxon>
    </lineage>
</organism>
<protein>
    <submittedName>
        <fullName evidence="2">Uncharacterized protein</fullName>
    </submittedName>
</protein>
<feature type="transmembrane region" description="Helical" evidence="1">
    <location>
        <begin position="115"/>
        <end position="137"/>
    </location>
</feature>
<feature type="transmembrane region" description="Helical" evidence="1">
    <location>
        <begin position="158"/>
        <end position="182"/>
    </location>
</feature>
<feature type="transmembrane region" description="Helical" evidence="1">
    <location>
        <begin position="245"/>
        <end position="272"/>
    </location>
</feature>
<dbReference type="AlphaFoldDB" id="A0A1X2II59"/>
<feature type="transmembrane region" description="Helical" evidence="1">
    <location>
        <begin position="77"/>
        <end position="95"/>
    </location>
</feature>
<feature type="transmembrane region" description="Helical" evidence="1">
    <location>
        <begin position="202"/>
        <end position="224"/>
    </location>
</feature>
<keyword evidence="3" id="KW-1185">Reference proteome</keyword>
<evidence type="ECO:0000256" key="1">
    <source>
        <dbReference type="SAM" id="Phobius"/>
    </source>
</evidence>
<dbReference type="Proteomes" id="UP000193560">
    <property type="component" value="Unassembled WGS sequence"/>
</dbReference>
<comment type="caution">
    <text evidence="2">The sequence shown here is derived from an EMBL/GenBank/DDBJ whole genome shotgun (WGS) entry which is preliminary data.</text>
</comment>
<keyword evidence="1" id="KW-0812">Transmembrane</keyword>
<keyword evidence="1" id="KW-1133">Transmembrane helix</keyword>
<dbReference type="EMBL" id="MCGE01000010">
    <property type="protein sequence ID" value="ORZ17028.1"/>
    <property type="molecule type" value="Genomic_DNA"/>
</dbReference>
<sequence>MENLSESLFYVCEDEKCHCDFRLSIKNCYEEERMRIVYYLTLGITFIVICFGLFLLFKRIWIQGHRFVDRRTSKGCLRPQPVDCLALFCTIFNILRFIDDLLLVTDTASHPIVRVFLWEMSWELIYVGFILYVLGVFQTLRDSHQAVSKGWLPSAKALDISVIALLVSMAVTNLTCTFSAGAFSNTKPSIARNFTHGLYYCWFAYCTILAVTILYCGARLIRILESHLQNYNMPRHRVNNIKNGIFKIKVMVFIGFFGGLIYGISMLMFAILRSKILTTPGGGLTLSIIWNILGAVCTGVMELSILMSVAAPDLGKDIGLKGSSDDNGRATISTDNNNGNANDKYTYNDTNIVTDDEAFREPWKMRPASLHDAERLQLEYQNAIQHLNQYSPSNIPTKSTI</sequence>
<accession>A0A1X2II59</accession>
<name>A0A1X2II59_9FUNG</name>
<gene>
    <name evidence="2" type="ORF">BCR42DRAFT_490963</name>
</gene>
<feature type="transmembrane region" description="Helical" evidence="1">
    <location>
        <begin position="36"/>
        <end position="57"/>
    </location>
</feature>
<reference evidence="2 3" key="1">
    <citation type="submission" date="2016-07" db="EMBL/GenBank/DDBJ databases">
        <title>Pervasive Adenine N6-methylation of Active Genes in Fungi.</title>
        <authorList>
            <consortium name="DOE Joint Genome Institute"/>
            <person name="Mondo S.J."/>
            <person name="Dannebaum R.O."/>
            <person name="Kuo R.C."/>
            <person name="Labutti K."/>
            <person name="Haridas S."/>
            <person name="Kuo A."/>
            <person name="Salamov A."/>
            <person name="Ahrendt S.R."/>
            <person name="Lipzen A."/>
            <person name="Sullivan W."/>
            <person name="Andreopoulos W.B."/>
            <person name="Clum A."/>
            <person name="Lindquist E."/>
            <person name="Daum C."/>
            <person name="Ramamoorthy G.K."/>
            <person name="Gryganskyi A."/>
            <person name="Culley D."/>
            <person name="Magnuson J.K."/>
            <person name="James T.Y."/>
            <person name="O'Malley M.A."/>
            <person name="Stajich J.E."/>
            <person name="Spatafora J.W."/>
            <person name="Visel A."/>
            <person name="Grigoriev I.V."/>
        </authorList>
    </citation>
    <scope>NUCLEOTIDE SEQUENCE [LARGE SCALE GENOMIC DNA]</scope>
    <source>
        <strain evidence="2 3">NRRL 1336</strain>
    </source>
</reference>
<feature type="transmembrane region" description="Helical" evidence="1">
    <location>
        <begin position="284"/>
        <end position="311"/>
    </location>
</feature>
<proteinExistence type="predicted"/>